<evidence type="ECO:0000313" key="3">
    <source>
        <dbReference type="EMBL" id="CAH9079912.1"/>
    </source>
</evidence>
<feature type="region of interest" description="Disordered" evidence="2">
    <location>
        <begin position="141"/>
        <end position="185"/>
    </location>
</feature>
<dbReference type="GO" id="GO:0016020">
    <property type="term" value="C:membrane"/>
    <property type="evidence" value="ECO:0007669"/>
    <property type="project" value="UniProtKB-SubCell"/>
</dbReference>
<dbReference type="Proteomes" id="UP001152484">
    <property type="component" value="Unassembled WGS sequence"/>
</dbReference>
<accession>A0A9P0YYB5</accession>
<gene>
    <name evidence="3" type="ORF">CEURO_LOCUS7316</name>
</gene>
<organism evidence="3 4">
    <name type="scientific">Cuscuta europaea</name>
    <name type="common">European dodder</name>
    <dbReference type="NCBI Taxonomy" id="41803"/>
    <lineage>
        <taxon>Eukaryota</taxon>
        <taxon>Viridiplantae</taxon>
        <taxon>Streptophyta</taxon>
        <taxon>Embryophyta</taxon>
        <taxon>Tracheophyta</taxon>
        <taxon>Spermatophyta</taxon>
        <taxon>Magnoliopsida</taxon>
        <taxon>eudicotyledons</taxon>
        <taxon>Gunneridae</taxon>
        <taxon>Pentapetalae</taxon>
        <taxon>asterids</taxon>
        <taxon>lamiids</taxon>
        <taxon>Solanales</taxon>
        <taxon>Convolvulaceae</taxon>
        <taxon>Cuscuteae</taxon>
        <taxon>Cuscuta</taxon>
        <taxon>Cuscuta subgen. Cuscuta</taxon>
    </lineage>
</organism>
<dbReference type="AlphaFoldDB" id="A0A9P0YYB5"/>
<keyword evidence="4" id="KW-1185">Reference proteome</keyword>
<evidence type="ECO:0000256" key="2">
    <source>
        <dbReference type="SAM" id="MobiDB-lite"/>
    </source>
</evidence>
<dbReference type="Pfam" id="PF03134">
    <property type="entry name" value="TB2_DP1_HVA22"/>
    <property type="match status" value="1"/>
</dbReference>
<dbReference type="PANTHER" id="PTHR12300">
    <property type="entry name" value="HVA22-LIKE PROTEINS"/>
    <property type="match status" value="1"/>
</dbReference>
<evidence type="ECO:0000256" key="1">
    <source>
        <dbReference type="RuleBase" id="RU362006"/>
    </source>
</evidence>
<comment type="caution">
    <text evidence="3">The sequence shown here is derived from an EMBL/GenBank/DDBJ whole genome shotgun (WGS) entry which is preliminary data.</text>
</comment>
<name>A0A9P0YYB5_CUSEU</name>
<evidence type="ECO:0000313" key="4">
    <source>
        <dbReference type="Proteomes" id="UP001152484"/>
    </source>
</evidence>
<dbReference type="OrthoDB" id="434647at2759"/>
<dbReference type="EMBL" id="CAMAPE010000011">
    <property type="protein sequence ID" value="CAH9079912.1"/>
    <property type="molecule type" value="Genomic_DNA"/>
</dbReference>
<dbReference type="PANTHER" id="PTHR12300:SF162">
    <property type="entry name" value="HVA22-LIKE PROTEIN J"/>
    <property type="match status" value="1"/>
</dbReference>
<comment type="similarity">
    <text evidence="1">Belongs to the DP1 family.</text>
</comment>
<sequence>MLGEFIANSLVLVLGYAYPAVECFKTVDKNRGDNAQLRFWCQYWIIVALVRVLESIGDLSISWMPMYTELKLALFIYLWHPKTKGTTYIYEALLTPFVKKHEVDIDGRFSNFREAVWNMAMYYWHNSTELGQSKIFDFLTSPSKKGSQKSSKKKDEDSRYGGPPLPAPPSPSSFGFFKRKSCDKR</sequence>
<protein>
    <recommendedName>
        <fullName evidence="1">HVA22-like protein</fullName>
    </recommendedName>
</protein>
<dbReference type="InterPro" id="IPR004345">
    <property type="entry name" value="TB2_DP1_HVA22"/>
</dbReference>
<reference evidence="3" key="1">
    <citation type="submission" date="2022-07" db="EMBL/GenBank/DDBJ databases">
        <authorList>
            <person name="Macas J."/>
            <person name="Novak P."/>
            <person name="Neumann P."/>
        </authorList>
    </citation>
    <scope>NUCLEOTIDE SEQUENCE</scope>
</reference>
<comment type="subcellular location">
    <subcellularLocation>
        <location evidence="1">Membrane</location>
        <topology evidence="1">Multi-pass membrane protein</topology>
    </subcellularLocation>
</comment>
<proteinExistence type="inferred from homology"/>